<proteinExistence type="inferred from homology"/>
<accession>A0A916X9R7</accession>
<dbReference type="PANTHER" id="PTHR40841:SF2">
    <property type="entry name" value="SIDEROPHORE-DEGRADING ESTERASE (EUROFUNG)"/>
    <property type="match status" value="1"/>
</dbReference>
<reference evidence="3" key="1">
    <citation type="journal article" date="2014" name="Int. J. Syst. Evol. Microbiol.">
        <title>Complete genome sequence of Corynebacterium casei LMG S-19264T (=DSM 44701T), isolated from a smear-ripened cheese.</title>
        <authorList>
            <consortium name="US DOE Joint Genome Institute (JGI-PGF)"/>
            <person name="Walter F."/>
            <person name="Albersmeier A."/>
            <person name="Kalinowski J."/>
            <person name="Ruckert C."/>
        </authorList>
    </citation>
    <scope>NUCLEOTIDE SEQUENCE</scope>
    <source>
        <strain evidence="3">CGMCC 1.10998</strain>
    </source>
</reference>
<organism evidence="3 4">
    <name type="scientific">Undibacterium terreum</name>
    <dbReference type="NCBI Taxonomy" id="1224302"/>
    <lineage>
        <taxon>Bacteria</taxon>
        <taxon>Pseudomonadati</taxon>
        <taxon>Pseudomonadota</taxon>
        <taxon>Betaproteobacteria</taxon>
        <taxon>Burkholderiales</taxon>
        <taxon>Oxalobacteraceae</taxon>
        <taxon>Undibacterium</taxon>
    </lineage>
</organism>
<dbReference type="Gene3D" id="3.40.50.1820">
    <property type="entry name" value="alpha/beta hydrolase"/>
    <property type="match status" value="1"/>
</dbReference>
<comment type="caution">
    <text evidence="3">The sequence shown here is derived from an EMBL/GenBank/DDBJ whole genome shotgun (WGS) entry which is preliminary data.</text>
</comment>
<name>A0A916X9R7_9BURK</name>
<keyword evidence="2" id="KW-0378">Hydrolase</keyword>
<dbReference type="GO" id="GO:0016788">
    <property type="term" value="F:hydrolase activity, acting on ester bonds"/>
    <property type="evidence" value="ECO:0007669"/>
    <property type="project" value="TreeGrafter"/>
</dbReference>
<reference evidence="3" key="2">
    <citation type="submission" date="2020-09" db="EMBL/GenBank/DDBJ databases">
        <authorList>
            <person name="Sun Q."/>
            <person name="Zhou Y."/>
        </authorList>
    </citation>
    <scope>NUCLEOTIDE SEQUENCE</scope>
    <source>
        <strain evidence="3">CGMCC 1.10998</strain>
    </source>
</reference>
<evidence type="ECO:0000313" key="4">
    <source>
        <dbReference type="Proteomes" id="UP000637423"/>
    </source>
</evidence>
<dbReference type="AlphaFoldDB" id="A0A916X9R7"/>
<dbReference type="Proteomes" id="UP000637423">
    <property type="component" value="Unassembled WGS sequence"/>
</dbReference>
<evidence type="ECO:0000256" key="2">
    <source>
        <dbReference type="ARBA" id="ARBA00022801"/>
    </source>
</evidence>
<protein>
    <recommendedName>
        <fullName evidence="5">Esterase</fullName>
    </recommendedName>
</protein>
<evidence type="ECO:0008006" key="5">
    <source>
        <dbReference type="Google" id="ProtNLM"/>
    </source>
</evidence>
<sequence>MDIGFIQRLCRDTIKRGQILTLICGLLFVTGGCFAQARDLATPLSIGETFTIRSDILGETRRINVYMPSVYTTTNKLRLPVLYMPDGGLAEDFLHVAGLLQVSVDNNTMRPFILVGIENTQRRRDLTGPTEVAKDKAIAPVVGGSAAFRRFIRTELIPQVKERYRTTAENAIVGESLAGLFAVETLLLEPDLFDIAIAIDPSLWWNDSQLIKDAESLLKAKASSSKTLYLVASGEKGEAEMMQEFSHALTKAGNVGLHWRVESMPGESHATVYQPAALKAFRTVFKPAS</sequence>
<evidence type="ECO:0000256" key="1">
    <source>
        <dbReference type="ARBA" id="ARBA00005622"/>
    </source>
</evidence>
<dbReference type="SUPFAM" id="SSF53474">
    <property type="entry name" value="alpha/beta-Hydrolases"/>
    <property type="match status" value="1"/>
</dbReference>
<evidence type="ECO:0000313" key="3">
    <source>
        <dbReference type="EMBL" id="GGC57889.1"/>
    </source>
</evidence>
<dbReference type="EMBL" id="BMED01000001">
    <property type="protein sequence ID" value="GGC57889.1"/>
    <property type="molecule type" value="Genomic_DNA"/>
</dbReference>
<gene>
    <name evidence="3" type="ORF">GCM10011396_00890</name>
</gene>
<keyword evidence="4" id="KW-1185">Reference proteome</keyword>
<dbReference type="InterPro" id="IPR052558">
    <property type="entry name" value="Siderophore_Hydrolase_D"/>
</dbReference>
<dbReference type="InterPro" id="IPR000801">
    <property type="entry name" value="Esterase-like"/>
</dbReference>
<dbReference type="Pfam" id="PF00756">
    <property type="entry name" value="Esterase"/>
    <property type="match status" value="1"/>
</dbReference>
<dbReference type="InterPro" id="IPR029058">
    <property type="entry name" value="AB_hydrolase_fold"/>
</dbReference>
<dbReference type="RefSeq" id="WP_188564037.1">
    <property type="nucleotide sequence ID" value="NZ_BMED01000001.1"/>
</dbReference>
<dbReference type="PANTHER" id="PTHR40841">
    <property type="entry name" value="SIDEROPHORE TRIACETYLFUSARININE C ESTERASE"/>
    <property type="match status" value="1"/>
</dbReference>
<comment type="similarity">
    <text evidence="1">Belongs to the esterase D family.</text>
</comment>